<proteinExistence type="predicted"/>
<dbReference type="Proteomes" id="UP001157502">
    <property type="component" value="Chromosome 24"/>
</dbReference>
<reference evidence="1" key="1">
    <citation type="submission" date="2021-05" db="EMBL/GenBank/DDBJ databases">
        <authorList>
            <person name="Pan Q."/>
            <person name="Jouanno E."/>
            <person name="Zahm M."/>
            <person name="Klopp C."/>
            <person name="Cabau C."/>
            <person name="Louis A."/>
            <person name="Berthelot C."/>
            <person name="Parey E."/>
            <person name="Roest Crollius H."/>
            <person name="Montfort J."/>
            <person name="Robinson-Rechavi M."/>
            <person name="Bouchez O."/>
            <person name="Lampietro C."/>
            <person name="Lopez Roques C."/>
            <person name="Donnadieu C."/>
            <person name="Postlethwait J."/>
            <person name="Bobe J."/>
            <person name="Dillon D."/>
            <person name="Chandos A."/>
            <person name="von Hippel F."/>
            <person name="Guiguen Y."/>
        </authorList>
    </citation>
    <scope>NUCLEOTIDE SEQUENCE</scope>
    <source>
        <strain evidence="1">YG-Jan2019</strain>
    </source>
</reference>
<protein>
    <submittedName>
        <fullName evidence="1">Uncharacterized protein</fullName>
    </submittedName>
</protein>
<organism evidence="1 2">
    <name type="scientific">Dallia pectoralis</name>
    <name type="common">Alaska blackfish</name>
    <dbReference type="NCBI Taxonomy" id="75939"/>
    <lineage>
        <taxon>Eukaryota</taxon>
        <taxon>Metazoa</taxon>
        <taxon>Chordata</taxon>
        <taxon>Craniata</taxon>
        <taxon>Vertebrata</taxon>
        <taxon>Euteleostomi</taxon>
        <taxon>Actinopterygii</taxon>
        <taxon>Neopterygii</taxon>
        <taxon>Teleostei</taxon>
        <taxon>Protacanthopterygii</taxon>
        <taxon>Esociformes</taxon>
        <taxon>Umbridae</taxon>
        <taxon>Dallia</taxon>
    </lineage>
</organism>
<accession>A0ACC2FNN7</accession>
<name>A0ACC2FNN7_DALPE</name>
<comment type="caution">
    <text evidence="1">The sequence shown here is derived from an EMBL/GenBank/DDBJ whole genome shotgun (WGS) entry which is preliminary data.</text>
</comment>
<dbReference type="EMBL" id="CM055751">
    <property type="protein sequence ID" value="KAJ7992968.1"/>
    <property type="molecule type" value="Genomic_DNA"/>
</dbReference>
<keyword evidence="2" id="KW-1185">Reference proteome</keyword>
<sequence>MALLGLQPWSVDEADTWRKYNWLTDRLQDLWVGLRSTDGGTSTVLSSCQSGNPIMRLGNCTAIKGFLLLPKARPVPTVPCVWLPALGVSLNIAGTLDMVMKEKGGRTWHKEL</sequence>
<evidence type="ECO:0000313" key="2">
    <source>
        <dbReference type="Proteomes" id="UP001157502"/>
    </source>
</evidence>
<gene>
    <name evidence="1" type="ORF">DPEC_G00267570</name>
</gene>
<evidence type="ECO:0000313" key="1">
    <source>
        <dbReference type="EMBL" id="KAJ7992968.1"/>
    </source>
</evidence>